<organism evidence="2 3">
    <name type="scientific">Bondarzewia mesenterica</name>
    <dbReference type="NCBI Taxonomy" id="1095465"/>
    <lineage>
        <taxon>Eukaryota</taxon>
        <taxon>Fungi</taxon>
        <taxon>Dikarya</taxon>
        <taxon>Basidiomycota</taxon>
        <taxon>Agaricomycotina</taxon>
        <taxon>Agaricomycetes</taxon>
        <taxon>Russulales</taxon>
        <taxon>Bondarzewiaceae</taxon>
        <taxon>Bondarzewia</taxon>
    </lineage>
</organism>
<protein>
    <submittedName>
        <fullName evidence="2">Uncharacterized protein</fullName>
    </submittedName>
</protein>
<evidence type="ECO:0000313" key="3">
    <source>
        <dbReference type="Proteomes" id="UP000310158"/>
    </source>
</evidence>
<feature type="region of interest" description="Disordered" evidence="1">
    <location>
        <begin position="787"/>
        <end position="806"/>
    </location>
</feature>
<comment type="caution">
    <text evidence="2">The sequence shown here is derived from an EMBL/GenBank/DDBJ whole genome shotgun (WGS) entry which is preliminary data.</text>
</comment>
<feature type="compositionally biased region" description="Basic and acidic residues" evidence="1">
    <location>
        <begin position="307"/>
        <end position="317"/>
    </location>
</feature>
<feature type="region of interest" description="Disordered" evidence="1">
    <location>
        <begin position="208"/>
        <end position="229"/>
    </location>
</feature>
<reference evidence="2 3" key="1">
    <citation type="submission" date="2019-02" db="EMBL/GenBank/DDBJ databases">
        <title>Genome sequencing of the rare red list fungi Bondarzewia mesenterica.</title>
        <authorList>
            <person name="Buettner E."/>
            <person name="Kellner H."/>
        </authorList>
    </citation>
    <scope>NUCLEOTIDE SEQUENCE [LARGE SCALE GENOMIC DNA]</scope>
    <source>
        <strain evidence="2 3">DSM 108281</strain>
    </source>
</reference>
<dbReference type="OrthoDB" id="2422840at2759"/>
<name>A0A4S4M1Q3_9AGAM</name>
<keyword evidence="3" id="KW-1185">Reference proteome</keyword>
<dbReference type="Proteomes" id="UP000310158">
    <property type="component" value="Unassembled WGS sequence"/>
</dbReference>
<gene>
    <name evidence="2" type="ORF">EW146_g2088</name>
</gene>
<evidence type="ECO:0000256" key="1">
    <source>
        <dbReference type="SAM" id="MobiDB-lite"/>
    </source>
</evidence>
<evidence type="ECO:0000313" key="2">
    <source>
        <dbReference type="EMBL" id="THH18999.1"/>
    </source>
</evidence>
<proteinExistence type="predicted"/>
<dbReference type="AlphaFoldDB" id="A0A4S4M1Q3"/>
<accession>A0A4S4M1Q3</accession>
<feature type="compositionally biased region" description="Low complexity" evidence="1">
    <location>
        <begin position="796"/>
        <end position="806"/>
    </location>
</feature>
<sequence>MEYEISLRAHIRHLLDEYVLNHLTVDFSECTQSLIYEILSNGLTAVPTTDPQSLALPSDPLDDLMKMYCSQLSVIPEILWEADKLTVELMQKALNFSSEPKTERCWKYNALFELEQTYTAPMSSVLTTRAIQQTPKLGSSSVMKRLPKSLQDSVKDPGVRSVSKEIFREPDILQEDLLRVYAIDIQLELDLVTRKAVLESYQTNPFARRKPGDSCSALPSESWSRSNSPPLPLIRPISPALFSRQHTLGSRSSINHAKDNFASMTDISSMVPLHDEHNSSDIDQQHLTVVNGWQTIAHVSSPSSLSSRDDGSEKMDELCLPSPATEPMIISELEKTISEVVMPMSESIGGIREKFRAPGEMQSFDSFVARMNPMLVTMLKPPPVSQCGDISMSMLGQPPTIGDANKLYGSPAPTSISDWKESFDEDTRKLYGSLSKDFNEVILTEQIGHSCDLMNPPKLPPPNEHHHNLALPNNLSSLVYDAARGPDSTGLAHSMFGVIRKIKGIQPLNIELSWRPFKHQTKIPTHDELAQVTNTQNSHFFCDTVDTDDFVQRILGRNEFSTSRPVLPSIDEILLLRRMAQSPPFKLKTCTLLPGEDEHKLDLLLTREERQRLGRLRGDESDQGGDSLTDPEDNEGDRVRVTTNIKRLKRDDQAGPTAHFFFGDGHEDKHHLLTVNDSGIAMMASFMEEDADILQREVESMGRSFPRFQAYHYPGDTISHFDPEHFAEPPSAALDDWDLSLGDTAETFVPLSLDSTRPIQTTTLSQIELSTTTDACGRDWFDESVSSNLPASSIPSNTTTSASNGTAVNPSAVLELDVGDETRCSVETGLFKESAHQSLADFMLLRAKATHDQSYHTPDISAHEANGEIVIDDAITDEGIFASASVPLEIIDRLTLCIPATFTQPDCTHRYLASLGFIQKRQLVRSLCSPGLGVDLIERETLNDVDIIIDFETAVLCLSLSSLPSQLAALKSRLEHLSWRYLHILIVFETYPPSMSYRPDDAGRLTPYAFSPPVMKAIRRLRRDLAIAEAYYVKRAEATVQFAFAKSVDEAATYTRIFGDHASQRSAPEIWGERLWLDEAQEGELELANADGMNIFAAAVILSQVPLSEFLAMTAEQRAENFSWLVGQDRISQFNDYISSRYESIRSATSSPDLNQVAYSSQQMLPVTHMA</sequence>
<feature type="region of interest" description="Disordered" evidence="1">
    <location>
        <begin position="614"/>
        <end position="638"/>
    </location>
</feature>
<dbReference type="EMBL" id="SGPL01000057">
    <property type="protein sequence ID" value="THH18999.1"/>
    <property type="molecule type" value="Genomic_DNA"/>
</dbReference>
<feature type="region of interest" description="Disordered" evidence="1">
    <location>
        <begin position="300"/>
        <end position="319"/>
    </location>
</feature>